<protein>
    <submittedName>
        <fullName evidence="1">Uncharacterized protein</fullName>
    </submittedName>
</protein>
<gene>
    <name evidence="1" type="ORF">CGI_10008839</name>
</gene>
<dbReference type="EMBL" id="JH817008">
    <property type="protein sequence ID" value="EKC19337.1"/>
    <property type="molecule type" value="Genomic_DNA"/>
</dbReference>
<sequence length="52" mass="5936">MNRPRNLITLVNLLLFYAEDGVDGSDQAGAHFHRQTCVFGYQDFSQSEFRIG</sequence>
<reference evidence="1" key="1">
    <citation type="journal article" date="2012" name="Nature">
        <title>The oyster genome reveals stress adaptation and complexity of shell formation.</title>
        <authorList>
            <person name="Zhang G."/>
            <person name="Fang X."/>
            <person name="Guo X."/>
            <person name="Li L."/>
            <person name="Luo R."/>
            <person name="Xu F."/>
            <person name="Yang P."/>
            <person name="Zhang L."/>
            <person name="Wang X."/>
            <person name="Qi H."/>
            <person name="Xiong Z."/>
            <person name="Que H."/>
            <person name="Xie Y."/>
            <person name="Holland P.W."/>
            <person name="Paps J."/>
            <person name="Zhu Y."/>
            <person name="Wu F."/>
            <person name="Chen Y."/>
            <person name="Wang J."/>
            <person name="Peng C."/>
            <person name="Meng J."/>
            <person name="Yang L."/>
            <person name="Liu J."/>
            <person name="Wen B."/>
            <person name="Zhang N."/>
            <person name="Huang Z."/>
            <person name="Zhu Q."/>
            <person name="Feng Y."/>
            <person name="Mount A."/>
            <person name="Hedgecock D."/>
            <person name="Xu Z."/>
            <person name="Liu Y."/>
            <person name="Domazet-Loso T."/>
            <person name="Du Y."/>
            <person name="Sun X."/>
            <person name="Zhang S."/>
            <person name="Liu B."/>
            <person name="Cheng P."/>
            <person name="Jiang X."/>
            <person name="Li J."/>
            <person name="Fan D."/>
            <person name="Wang W."/>
            <person name="Fu W."/>
            <person name="Wang T."/>
            <person name="Wang B."/>
            <person name="Zhang J."/>
            <person name="Peng Z."/>
            <person name="Li Y."/>
            <person name="Li N."/>
            <person name="Wang J."/>
            <person name="Chen M."/>
            <person name="He Y."/>
            <person name="Tan F."/>
            <person name="Song X."/>
            <person name="Zheng Q."/>
            <person name="Huang R."/>
            <person name="Yang H."/>
            <person name="Du X."/>
            <person name="Chen L."/>
            <person name="Yang M."/>
            <person name="Gaffney P.M."/>
            <person name="Wang S."/>
            <person name="Luo L."/>
            <person name="She Z."/>
            <person name="Ming Y."/>
            <person name="Huang W."/>
            <person name="Zhang S."/>
            <person name="Huang B."/>
            <person name="Zhang Y."/>
            <person name="Qu T."/>
            <person name="Ni P."/>
            <person name="Miao G."/>
            <person name="Wang J."/>
            <person name="Wang Q."/>
            <person name="Steinberg C.E."/>
            <person name="Wang H."/>
            <person name="Li N."/>
            <person name="Qian L."/>
            <person name="Zhang G."/>
            <person name="Li Y."/>
            <person name="Yang H."/>
            <person name="Liu X."/>
            <person name="Wang J."/>
            <person name="Yin Y."/>
            <person name="Wang J."/>
        </authorList>
    </citation>
    <scope>NUCLEOTIDE SEQUENCE [LARGE SCALE GENOMIC DNA]</scope>
    <source>
        <strain evidence="1">05x7-T-G4-1.051#20</strain>
    </source>
</reference>
<accession>K1P6S2</accession>
<dbReference type="HOGENOM" id="CLU_3089292_0_0_1"/>
<evidence type="ECO:0000313" key="1">
    <source>
        <dbReference type="EMBL" id="EKC19337.1"/>
    </source>
</evidence>
<dbReference type="InParanoid" id="K1P6S2"/>
<dbReference type="AlphaFoldDB" id="K1P6S2"/>
<name>K1P6S2_MAGGI</name>
<proteinExistence type="predicted"/>
<organism evidence="1">
    <name type="scientific">Magallana gigas</name>
    <name type="common">Pacific oyster</name>
    <name type="synonym">Crassostrea gigas</name>
    <dbReference type="NCBI Taxonomy" id="29159"/>
    <lineage>
        <taxon>Eukaryota</taxon>
        <taxon>Metazoa</taxon>
        <taxon>Spiralia</taxon>
        <taxon>Lophotrochozoa</taxon>
        <taxon>Mollusca</taxon>
        <taxon>Bivalvia</taxon>
        <taxon>Autobranchia</taxon>
        <taxon>Pteriomorphia</taxon>
        <taxon>Ostreida</taxon>
        <taxon>Ostreoidea</taxon>
        <taxon>Ostreidae</taxon>
        <taxon>Magallana</taxon>
    </lineage>
</organism>